<dbReference type="Gene3D" id="3.30.160.360">
    <property type="match status" value="1"/>
</dbReference>
<evidence type="ECO:0000256" key="2">
    <source>
        <dbReference type="ARBA" id="ARBA00023242"/>
    </source>
</evidence>
<dbReference type="SUPFAM" id="SSF50978">
    <property type="entry name" value="WD40 repeat-like"/>
    <property type="match status" value="1"/>
</dbReference>
<dbReference type="PROSITE" id="PS51543">
    <property type="entry name" value="FYRC"/>
    <property type="match status" value="1"/>
</dbReference>
<organism evidence="4 5">
    <name type="scientific">Acorus gramineus</name>
    <name type="common">Dwarf sweet flag</name>
    <dbReference type="NCBI Taxonomy" id="55184"/>
    <lineage>
        <taxon>Eukaryota</taxon>
        <taxon>Viridiplantae</taxon>
        <taxon>Streptophyta</taxon>
        <taxon>Embryophyta</taxon>
        <taxon>Tracheophyta</taxon>
        <taxon>Spermatophyta</taxon>
        <taxon>Magnoliopsida</taxon>
        <taxon>Liliopsida</taxon>
        <taxon>Acoraceae</taxon>
        <taxon>Acorus</taxon>
    </lineage>
</organism>
<reference evidence="4" key="1">
    <citation type="journal article" date="2023" name="Nat. Commun.">
        <title>Diploid and tetraploid genomes of Acorus and the evolution of monocots.</title>
        <authorList>
            <person name="Ma L."/>
            <person name="Liu K.W."/>
            <person name="Li Z."/>
            <person name="Hsiao Y.Y."/>
            <person name="Qi Y."/>
            <person name="Fu T."/>
            <person name="Tang G.D."/>
            <person name="Zhang D."/>
            <person name="Sun W.H."/>
            <person name="Liu D.K."/>
            <person name="Li Y."/>
            <person name="Chen G.Z."/>
            <person name="Liu X.D."/>
            <person name="Liao X.Y."/>
            <person name="Jiang Y.T."/>
            <person name="Yu X."/>
            <person name="Hao Y."/>
            <person name="Huang J."/>
            <person name="Zhao X.W."/>
            <person name="Ke S."/>
            <person name="Chen Y.Y."/>
            <person name="Wu W.L."/>
            <person name="Hsu J.L."/>
            <person name="Lin Y.F."/>
            <person name="Huang M.D."/>
            <person name="Li C.Y."/>
            <person name="Huang L."/>
            <person name="Wang Z.W."/>
            <person name="Zhao X."/>
            <person name="Zhong W.Y."/>
            <person name="Peng D.H."/>
            <person name="Ahmad S."/>
            <person name="Lan S."/>
            <person name="Zhang J.S."/>
            <person name="Tsai W.C."/>
            <person name="Van de Peer Y."/>
            <person name="Liu Z.J."/>
        </authorList>
    </citation>
    <scope>NUCLEOTIDE SEQUENCE</scope>
    <source>
        <strain evidence="4">SCP</strain>
    </source>
</reference>
<dbReference type="EMBL" id="JAUJYN010000004">
    <property type="protein sequence ID" value="KAK1273367.1"/>
    <property type="molecule type" value="Genomic_DNA"/>
</dbReference>
<keyword evidence="5" id="KW-1185">Reference proteome</keyword>
<gene>
    <name evidence="4" type="ORF">QJS04_geneDACA021453</name>
</gene>
<evidence type="ECO:0000256" key="3">
    <source>
        <dbReference type="SAM" id="MobiDB-lite"/>
    </source>
</evidence>
<name>A0AAV9BB87_ACOGR</name>
<dbReference type="PANTHER" id="PTHR22715">
    <property type="entry name" value="TRANSFORMING GROWTH FACTOR BETA REGULATED GENE 1"/>
    <property type="match status" value="1"/>
</dbReference>
<keyword evidence="2" id="KW-0539">Nucleus</keyword>
<dbReference type="Pfam" id="PF05965">
    <property type="entry name" value="FYRC"/>
    <property type="match status" value="1"/>
</dbReference>
<dbReference type="InterPro" id="IPR003889">
    <property type="entry name" value="FYrich_C"/>
</dbReference>
<dbReference type="InterPro" id="IPR003888">
    <property type="entry name" value="FYrich_N"/>
</dbReference>
<comment type="caution">
    <text evidence="4">The sequence shown here is derived from an EMBL/GenBank/DDBJ whole genome shotgun (WGS) entry which is preliminary data.</text>
</comment>
<dbReference type="InterPro" id="IPR036322">
    <property type="entry name" value="WD40_repeat_dom_sf"/>
</dbReference>
<accession>A0AAV9BB87</accession>
<feature type="compositionally biased region" description="Polar residues" evidence="3">
    <location>
        <begin position="499"/>
        <end position="508"/>
    </location>
</feature>
<comment type="subcellular location">
    <subcellularLocation>
        <location evidence="1">Nucleus</location>
    </subcellularLocation>
</comment>
<reference evidence="4" key="2">
    <citation type="submission" date="2023-06" db="EMBL/GenBank/DDBJ databases">
        <authorList>
            <person name="Ma L."/>
            <person name="Liu K.-W."/>
            <person name="Li Z."/>
            <person name="Hsiao Y.-Y."/>
            <person name="Qi Y."/>
            <person name="Fu T."/>
            <person name="Tang G."/>
            <person name="Zhang D."/>
            <person name="Sun W.-H."/>
            <person name="Liu D.-K."/>
            <person name="Li Y."/>
            <person name="Chen G.-Z."/>
            <person name="Liu X.-D."/>
            <person name="Liao X.-Y."/>
            <person name="Jiang Y.-T."/>
            <person name="Yu X."/>
            <person name="Hao Y."/>
            <person name="Huang J."/>
            <person name="Zhao X.-W."/>
            <person name="Ke S."/>
            <person name="Chen Y.-Y."/>
            <person name="Wu W.-L."/>
            <person name="Hsu J.-L."/>
            <person name="Lin Y.-F."/>
            <person name="Huang M.-D."/>
            <person name="Li C.-Y."/>
            <person name="Huang L."/>
            <person name="Wang Z.-W."/>
            <person name="Zhao X."/>
            <person name="Zhong W.-Y."/>
            <person name="Peng D.-H."/>
            <person name="Ahmad S."/>
            <person name="Lan S."/>
            <person name="Zhang J.-S."/>
            <person name="Tsai W.-C."/>
            <person name="Van De Peer Y."/>
            <person name="Liu Z.-J."/>
        </authorList>
    </citation>
    <scope>NUCLEOTIDE SEQUENCE</scope>
    <source>
        <strain evidence="4">SCP</strain>
        <tissue evidence="4">Leaves</tissue>
    </source>
</reference>
<feature type="region of interest" description="Disordered" evidence="3">
    <location>
        <begin position="457"/>
        <end position="519"/>
    </location>
</feature>
<evidence type="ECO:0000313" key="4">
    <source>
        <dbReference type="EMBL" id="KAK1273367.1"/>
    </source>
</evidence>
<dbReference type="PANTHER" id="PTHR22715:SF1">
    <property type="entry name" value="DNA BINDING PROTEIN"/>
    <property type="match status" value="1"/>
</dbReference>
<feature type="compositionally biased region" description="Basic and acidic residues" evidence="3">
    <location>
        <begin position="317"/>
        <end position="353"/>
    </location>
</feature>
<dbReference type="GO" id="GO:0005634">
    <property type="term" value="C:nucleus"/>
    <property type="evidence" value="ECO:0007669"/>
    <property type="project" value="UniProtKB-SubCell"/>
</dbReference>
<dbReference type="GO" id="GO:0051726">
    <property type="term" value="P:regulation of cell cycle"/>
    <property type="evidence" value="ECO:0007669"/>
    <property type="project" value="TreeGrafter"/>
</dbReference>
<feature type="compositionally biased region" description="Polar residues" evidence="3">
    <location>
        <begin position="461"/>
        <end position="472"/>
    </location>
</feature>
<evidence type="ECO:0000313" key="5">
    <source>
        <dbReference type="Proteomes" id="UP001179952"/>
    </source>
</evidence>
<dbReference type="InterPro" id="IPR040092">
    <property type="entry name" value="TBRG1"/>
</dbReference>
<feature type="region of interest" description="Disordered" evidence="3">
    <location>
        <begin position="317"/>
        <end position="369"/>
    </location>
</feature>
<dbReference type="PROSITE" id="PS51542">
    <property type="entry name" value="FYRN"/>
    <property type="match status" value="1"/>
</dbReference>
<dbReference type="GO" id="GO:0140993">
    <property type="term" value="F:histone modifying activity"/>
    <property type="evidence" value="ECO:0007669"/>
    <property type="project" value="UniProtKB-ARBA"/>
</dbReference>
<dbReference type="Proteomes" id="UP001179952">
    <property type="component" value="Unassembled WGS sequence"/>
</dbReference>
<sequence>MENPNPSEGGQDGLEIVSIGALYSGPWDKKYWSSTRGKDRFPYPVGYRAVRCHAGSTYSMEIHEGLKGPVFVVTSPDGDSCSGQTPDIAWDAIQKKCCSRVKNWHGKRFSSKINGGELFGFGNPLVQRLLRELVANVNGTAERSSRLSTFCNGTDKKEQETSTAFPKLLPYMCNQHSTGKRSRKCRNSNATIACGKRFRSCDLVNDAQGETSLQRDETCSRGDGHDIETAQKENCSLECEITLNEDPLSKNNLQIQCPGMSGTTVPECESDGMQMTIASSCQNTVVAEDQGTFYLEIKLPDTFEGGNEINTIDNDKLLEHPTHSGHHVESHVFPDGSKVSDHQNLRATADDKVSNANEKPIDRSLNSGCKENASLLETKNNDSGIPLPMKDMNLCVPDSLDFHDNSEIYAAESNQRNPCTLKDEFISSDTFSVTFSSNDIRVVPKHEPMGMNAEGLGCTSKCMNDPSSMPNEKSSRKAVGVVSSMRPVKELPPEEEQGTFLSSQNASSEKTDSDSPGQDLARSMMTVLLPQALPLLKKTYKRKKANSRNKEIHFSRCEPQLNSTKLKSSIENDDVDHPSVATSHQVDSIPVAEKSVPIHNGNLMTVPHLQAENIGDGVCDHAAHMPLVEGVNFESFNAVIPDSFEEYQKLHDNAIGQPLHHQSCETHEATTRDIENDHSAVLVIGSVDATTKSSVGKDENNDIFSREAPKASVGVIESNEILVSGSPLGNMSPSKDFHLEEEVSDICKRGHEEFSHTGVLHPNQNSLSSACIKQLPDLGMSLVAHENSLQLSGEDAHKHEENTPSLDHNVPLSEIIICRNFRESDATETCCANETQHMSENVQVDPADSSMNLKSSSNDHVKVLKDNSDASIFFDHCISDIEWNHLDGQANHIAPHNHTEHHKDTLQYIEQDYSDPKFQACPGMHQLMKSTANDDCKDDLSHDEVCKRDLVADGSFTKEVKSNKDMNSYLELVGCYMHPKPILSILLSTKEDDLRMCVLSGSLDDDDKTLFIYKIPYKNLRRGCPVFYGYTSIVLPSKGAGGVNAPCERSVLQFTPDGQHLVMLDHFRVPCCREQNIGCLCSVCKSTCHEENAIKVIDVQNGYVTLITKMISVESVFCILVCEPSHLVAVGQSGRLHVWNMNKQWSAPLEEFNLPSFSYAPARVELKKIPQSESTVLGHDGIGGFGLWCVGIFTSYFCLIHPSFAIKC</sequence>
<evidence type="ECO:0000256" key="1">
    <source>
        <dbReference type="ARBA" id="ARBA00004123"/>
    </source>
</evidence>
<proteinExistence type="predicted"/>
<protein>
    <submittedName>
        <fullName evidence="4">Uncharacterized protein</fullName>
    </submittedName>
</protein>
<dbReference type="AlphaFoldDB" id="A0AAV9BB87"/>